<protein>
    <recommendedName>
        <fullName evidence="4">Cation/multidrug efflux pump</fullName>
    </recommendedName>
</protein>
<keyword evidence="1" id="KW-0812">Transmembrane</keyword>
<evidence type="ECO:0000256" key="1">
    <source>
        <dbReference type="SAM" id="Phobius"/>
    </source>
</evidence>
<name>A0A545UBZ9_9GAMM</name>
<dbReference type="OrthoDB" id="9156649at2"/>
<keyword evidence="1" id="KW-1133">Transmembrane helix</keyword>
<organism evidence="2 3">
    <name type="scientific">Aliikangiella coralliicola</name>
    <dbReference type="NCBI Taxonomy" id="2592383"/>
    <lineage>
        <taxon>Bacteria</taxon>
        <taxon>Pseudomonadati</taxon>
        <taxon>Pseudomonadota</taxon>
        <taxon>Gammaproteobacteria</taxon>
        <taxon>Oceanospirillales</taxon>
        <taxon>Pleioneaceae</taxon>
        <taxon>Aliikangiella</taxon>
    </lineage>
</organism>
<sequence length="213" mass="23753">MPVVEYLNPMVVIAGITGLLSIYYLFSLCLKLKKIRLIGAVSRLLSFFFFAGLTGALSIIVLGTQGYQGLTREQSVATVKVSPAGEQSYHARMIFSDGREQVFVLKGDELLVDAYVLKWKPWTNIIGLHTAFRLDRVTGRYKSLEDEQNKPRTVFAINNKGNKGIAQWREDYSALSFLLDVEHGSASFASAEGEAEYQLMVTTDGLLLRPHVE</sequence>
<dbReference type="EMBL" id="VIKS01000009">
    <property type="protein sequence ID" value="TQV86995.1"/>
    <property type="molecule type" value="Genomic_DNA"/>
</dbReference>
<feature type="transmembrane region" description="Helical" evidence="1">
    <location>
        <begin position="47"/>
        <end position="67"/>
    </location>
</feature>
<comment type="caution">
    <text evidence="2">The sequence shown here is derived from an EMBL/GenBank/DDBJ whole genome shotgun (WGS) entry which is preliminary data.</text>
</comment>
<dbReference type="Proteomes" id="UP000315439">
    <property type="component" value="Unassembled WGS sequence"/>
</dbReference>
<dbReference type="AlphaFoldDB" id="A0A545UBZ9"/>
<feature type="transmembrane region" description="Helical" evidence="1">
    <location>
        <begin position="6"/>
        <end position="26"/>
    </location>
</feature>
<evidence type="ECO:0000313" key="2">
    <source>
        <dbReference type="EMBL" id="TQV86995.1"/>
    </source>
</evidence>
<evidence type="ECO:0008006" key="4">
    <source>
        <dbReference type="Google" id="ProtNLM"/>
    </source>
</evidence>
<keyword evidence="3" id="KW-1185">Reference proteome</keyword>
<accession>A0A545UBZ9</accession>
<dbReference type="RefSeq" id="WP_142894545.1">
    <property type="nucleotide sequence ID" value="NZ_ML660165.1"/>
</dbReference>
<evidence type="ECO:0000313" key="3">
    <source>
        <dbReference type="Proteomes" id="UP000315439"/>
    </source>
</evidence>
<keyword evidence="1" id="KW-0472">Membrane</keyword>
<proteinExistence type="predicted"/>
<reference evidence="2 3" key="1">
    <citation type="submission" date="2019-07" db="EMBL/GenBank/DDBJ databases">
        <title>Draft genome for Aliikangiella sp. M105.</title>
        <authorList>
            <person name="Wang G."/>
        </authorList>
    </citation>
    <scope>NUCLEOTIDE SEQUENCE [LARGE SCALE GENOMIC DNA]</scope>
    <source>
        <strain evidence="2 3">M105</strain>
    </source>
</reference>
<gene>
    <name evidence="2" type="ORF">FLL46_14395</name>
</gene>